<sequence>MEYPKAIGSYELIQQIGGGGFSSVFRAVHIENHQVAACKLIHLTDETTDKERKTIDKEMRVHAALKHENVLEFINAVVVQPKYKHQLVPGFYMLLELAAGGDLFDKIAPDVGVGDEVAHFYFNQLLAGMEYIHSQGVCHRDLKPENLLLDAAGTLKISDFGLSAVFKLKESGKTRYLSERCGSLPYIAPELNSDVPYEAEPVDAWGIGVILFTLLAGNTPWDEPTSRSPEYRKYLSGKIFSETPWNHLGENALSLICGLLTVDPAQRMTLADVYQHPWCMRQSQLAQQGVIALAEQLTESLRATGDLGYAVPEITDSPGKDADGDDIMLSATCQSQFTQSLLLFSQTQSGRRYTPALTRFYTSLGPSLMFEIIKESLVSLGYKYKVAEVRGDCFRLRVGGHDHRKMIIKGWIELEKFKYGGMEGSFCLMSRDEGNPISWRTFWKSLVQSPSIEPHVLRRRA</sequence>
<comment type="caution">
    <text evidence="1">The sequence shown here is derived from an EMBL/GenBank/DDBJ whole genome shotgun (WGS) entry which is preliminary data.</text>
</comment>
<evidence type="ECO:0000313" key="2">
    <source>
        <dbReference type="Proteomes" id="UP000790709"/>
    </source>
</evidence>
<accession>A0ACB8AY12</accession>
<keyword evidence="2" id="KW-1185">Reference proteome</keyword>
<dbReference type="Proteomes" id="UP000790709">
    <property type="component" value="Unassembled WGS sequence"/>
</dbReference>
<keyword evidence="1" id="KW-0808">Transferase</keyword>
<dbReference type="EMBL" id="MU266943">
    <property type="protein sequence ID" value="KAH7917763.1"/>
    <property type="molecule type" value="Genomic_DNA"/>
</dbReference>
<evidence type="ECO:0000313" key="1">
    <source>
        <dbReference type="EMBL" id="KAH7917763.1"/>
    </source>
</evidence>
<keyword evidence="1" id="KW-0418">Kinase</keyword>
<reference evidence="1" key="1">
    <citation type="journal article" date="2021" name="New Phytol.">
        <title>Evolutionary innovations through gain and loss of genes in the ectomycorrhizal Boletales.</title>
        <authorList>
            <person name="Wu G."/>
            <person name="Miyauchi S."/>
            <person name="Morin E."/>
            <person name="Kuo A."/>
            <person name="Drula E."/>
            <person name="Varga T."/>
            <person name="Kohler A."/>
            <person name="Feng B."/>
            <person name="Cao Y."/>
            <person name="Lipzen A."/>
            <person name="Daum C."/>
            <person name="Hundley H."/>
            <person name="Pangilinan J."/>
            <person name="Johnson J."/>
            <person name="Barry K."/>
            <person name="LaButti K."/>
            <person name="Ng V."/>
            <person name="Ahrendt S."/>
            <person name="Min B."/>
            <person name="Choi I.G."/>
            <person name="Park H."/>
            <person name="Plett J.M."/>
            <person name="Magnuson J."/>
            <person name="Spatafora J.W."/>
            <person name="Nagy L.G."/>
            <person name="Henrissat B."/>
            <person name="Grigoriev I.V."/>
            <person name="Yang Z.L."/>
            <person name="Xu J."/>
            <person name="Martin F.M."/>
        </authorList>
    </citation>
    <scope>NUCLEOTIDE SEQUENCE</scope>
    <source>
        <strain evidence="1">KUC20120723A-06</strain>
    </source>
</reference>
<name>A0ACB8AY12_9AGAM</name>
<proteinExistence type="predicted"/>
<gene>
    <name evidence="1" type="ORF">BV22DRAFT_1115515</name>
</gene>
<organism evidence="1 2">
    <name type="scientific">Leucogyrophana mollusca</name>
    <dbReference type="NCBI Taxonomy" id="85980"/>
    <lineage>
        <taxon>Eukaryota</taxon>
        <taxon>Fungi</taxon>
        <taxon>Dikarya</taxon>
        <taxon>Basidiomycota</taxon>
        <taxon>Agaricomycotina</taxon>
        <taxon>Agaricomycetes</taxon>
        <taxon>Agaricomycetidae</taxon>
        <taxon>Boletales</taxon>
        <taxon>Boletales incertae sedis</taxon>
        <taxon>Leucogyrophana</taxon>
    </lineage>
</organism>
<protein>
    <submittedName>
        <fullName evidence="1">CAMK CAMKL CHK1 protein kinase</fullName>
    </submittedName>
</protein>